<sequence>MYDFLGKVCLVTGGTSGIGETVSERLIKAGAEVIVFGRDEEKGAALADRLGEHCRFIACDVGDPAQVEQAFATIRSAYGRLDCALNNAGVTAKYAALAQSCPDDWMKVMNINVNGTYHCMRHELQLMLDRGTGAIVNTSSCAGVVPIGGQVAYVASKQAINGMTQVASIENARLEDGGCIRVNAVAPGPILGGMNSEARLKAAPENTQRKINVTSMKRFGTADEVANAVLWLLSDQSAYVTGVIMPIDGGYASGKF</sequence>
<keyword evidence="3" id="KW-0520">NAD</keyword>
<name>A0A2A2PIX0_9PSED</name>
<dbReference type="InterPro" id="IPR020904">
    <property type="entry name" value="Sc_DH/Rdtase_CS"/>
</dbReference>
<dbReference type="EMBL" id="NRST01000001">
    <property type="protein sequence ID" value="PAW55410.1"/>
    <property type="molecule type" value="Genomic_DNA"/>
</dbReference>
<evidence type="ECO:0000259" key="4">
    <source>
        <dbReference type="SMART" id="SM00822"/>
    </source>
</evidence>
<accession>A0A2A2PIX0</accession>
<dbReference type="PRINTS" id="PR00080">
    <property type="entry name" value="SDRFAMILY"/>
</dbReference>
<evidence type="ECO:0000256" key="2">
    <source>
        <dbReference type="ARBA" id="ARBA00023002"/>
    </source>
</evidence>
<dbReference type="SMART" id="SM00822">
    <property type="entry name" value="PKS_KR"/>
    <property type="match status" value="1"/>
</dbReference>
<dbReference type="Proteomes" id="UP000217830">
    <property type="component" value="Unassembled WGS sequence"/>
</dbReference>
<dbReference type="PRINTS" id="PR00081">
    <property type="entry name" value="GDHRDH"/>
</dbReference>
<dbReference type="InterPro" id="IPR036291">
    <property type="entry name" value="NAD(P)-bd_dom_sf"/>
</dbReference>
<organism evidence="5 6">
    <name type="scientific">Pseudomonas moraviensis</name>
    <dbReference type="NCBI Taxonomy" id="321662"/>
    <lineage>
        <taxon>Bacteria</taxon>
        <taxon>Pseudomonadati</taxon>
        <taxon>Pseudomonadota</taxon>
        <taxon>Gammaproteobacteria</taxon>
        <taxon>Pseudomonadales</taxon>
        <taxon>Pseudomonadaceae</taxon>
        <taxon>Pseudomonas</taxon>
    </lineage>
</organism>
<dbReference type="CDD" id="cd05233">
    <property type="entry name" value="SDR_c"/>
    <property type="match status" value="1"/>
</dbReference>
<protein>
    <submittedName>
        <fullName evidence="5">Alcohol dehydrogenase</fullName>
    </submittedName>
</protein>
<proteinExistence type="inferred from homology"/>
<comment type="caution">
    <text evidence="5">The sequence shown here is derived from an EMBL/GenBank/DDBJ whole genome shotgun (WGS) entry which is preliminary data.</text>
</comment>
<evidence type="ECO:0000313" key="5">
    <source>
        <dbReference type="EMBL" id="PAW55410.1"/>
    </source>
</evidence>
<dbReference type="PANTHER" id="PTHR24321:SF8">
    <property type="entry name" value="ESTRADIOL 17-BETA-DEHYDROGENASE 8-RELATED"/>
    <property type="match status" value="1"/>
</dbReference>
<dbReference type="Gene3D" id="3.40.50.720">
    <property type="entry name" value="NAD(P)-binding Rossmann-like Domain"/>
    <property type="match status" value="1"/>
</dbReference>
<keyword evidence="2" id="KW-0560">Oxidoreductase</keyword>
<dbReference type="SUPFAM" id="SSF51735">
    <property type="entry name" value="NAD(P)-binding Rossmann-fold domains"/>
    <property type="match status" value="1"/>
</dbReference>
<evidence type="ECO:0000256" key="1">
    <source>
        <dbReference type="ARBA" id="ARBA00006484"/>
    </source>
</evidence>
<dbReference type="InterPro" id="IPR002347">
    <property type="entry name" value="SDR_fam"/>
</dbReference>
<gene>
    <name evidence="5" type="ORF">CKQ80_08860</name>
</gene>
<dbReference type="AlphaFoldDB" id="A0A2A2PIX0"/>
<dbReference type="RefSeq" id="WP_095667468.1">
    <property type="nucleotide sequence ID" value="NZ_NRSS01000004.1"/>
</dbReference>
<evidence type="ECO:0000313" key="6">
    <source>
        <dbReference type="Proteomes" id="UP000217830"/>
    </source>
</evidence>
<reference evidence="5 6" key="1">
    <citation type="submission" date="2017-08" db="EMBL/GenBank/DDBJ databases">
        <title>Draft Genome Sequence of Pseudomonas moraviensis TYU6, isolated from Taxus cuspidata by using PacBio Single-Molecule Real-Time Technology.</title>
        <authorList>
            <person name="Baek K.-H."/>
            <person name="Mishra A.K."/>
        </authorList>
    </citation>
    <scope>NUCLEOTIDE SEQUENCE [LARGE SCALE GENOMIC DNA]</scope>
    <source>
        <strain evidence="5 6">TYU6</strain>
    </source>
</reference>
<evidence type="ECO:0000256" key="3">
    <source>
        <dbReference type="ARBA" id="ARBA00023027"/>
    </source>
</evidence>
<feature type="domain" description="Ketoreductase" evidence="4">
    <location>
        <begin position="7"/>
        <end position="193"/>
    </location>
</feature>
<dbReference type="PROSITE" id="PS00061">
    <property type="entry name" value="ADH_SHORT"/>
    <property type="match status" value="1"/>
</dbReference>
<dbReference type="InterPro" id="IPR057326">
    <property type="entry name" value="KR_dom"/>
</dbReference>
<dbReference type="FunFam" id="3.40.50.720:FF:000084">
    <property type="entry name" value="Short-chain dehydrogenase reductase"/>
    <property type="match status" value="1"/>
</dbReference>
<keyword evidence="6" id="KW-1185">Reference proteome</keyword>
<dbReference type="Pfam" id="PF13561">
    <property type="entry name" value="adh_short_C2"/>
    <property type="match status" value="1"/>
</dbReference>
<dbReference type="PANTHER" id="PTHR24321">
    <property type="entry name" value="DEHYDROGENASES, SHORT CHAIN"/>
    <property type="match status" value="1"/>
</dbReference>
<comment type="similarity">
    <text evidence="1">Belongs to the short-chain dehydrogenases/reductases (SDR) family.</text>
</comment>
<dbReference type="GO" id="GO:0016491">
    <property type="term" value="F:oxidoreductase activity"/>
    <property type="evidence" value="ECO:0007669"/>
    <property type="project" value="UniProtKB-KW"/>
</dbReference>